<evidence type="ECO:0000313" key="3">
    <source>
        <dbReference type="Proteomes" id="UP000237003"/>
    </source>
</evidence>
<dbReference type="Proteomes" id="UP000237003">
    <property type="component" value="Unassembled WGS sequence"/>
</dbReference>
<proteinExistence type="predicted"/>
<feature type="region of interest" description="Disordered" evidence="1">
    <location>
        <begin position="1"/>
        <end position="20"/>
    </location>
</feature>
<dbReference type="AlphaFoldDB" id="A0A2S4RWJ1"/>
<feature type="compositionally biased region" description="Basic residues" evidence="1">
    <location>
        <begin position="1"/>
        <end position="15"/>
    </location>
</feature>
<organism evidence="2 3">
    <name type="scientific">Citrobacter amalonaticus</name>
    <dbReference type="NCBI Taxonomy" id="35703"/>
    <lineage>
        <taxon>Bacteria</taxon>
        <taxon>Pseudomonadati</taxon>
        <taxon>Pseudomonadota</taxon>
        <taxon>Gammaproteobacteria</taxon>
        <taxon>Enterobacterales</taxon>
        <taxon>Enterobacteriaceae</taxon>
        <taxon>Citrobacter</taxon>
    </lineage>
</organism>
<comment type="caution">
    <text evidence="2">The sequence shown here is derived from an EMBL/GenBank/DDBJ whole genome shotgun (WGS) entry which is preliminary data.</text>
</comment>
<reference evidence="2 3" key="1">
    <citation type="submission" date="2018-01" db="EMBL/GenBank/DDBJ databases">
        <title>Complete genome sequences of 14 Citrobacter spp. isolated from plant in Canada.</title>
        <authorList>
            <person name="Bhandare S.G."/>
            <person name="Colavecchio A."/>
            <person name="Jeukens J."/>
            <person name="Emond-Rheault J.-G."/>
            <person name="Freschi L."/>
            <person name="Hamel J."/>
            <person name="Kukavica-Ibrulj I."/>
            <person name="Levesque R."/>
            <person name="Goodridge L."/>
        </authorList>
    </citation>
    <scope>NUCLEOTIDE SEQUENCE [LARGE SCALE GENOMIC DNA]</scope>
    <source>
        <strain evidence="2 3">S1285</strain>
    </source>
</reference>
<name>A0A2S4RWJ1_CITAM</name>
<dbReference type="EMBL" id="PQLX01000005">
    <property type="protein sequence ID" value="POU64722.1"/>
    <property type="molecule type" value="Genomic_DNA"/>
</dbReference>
<protein>
    <submittedName>
        <fullName evidence="2">Uncharacterized protein</fullName>
    </submittedName>
</protein>
<gene>
    <name evidence="2" type="ORF">C3430_16270</name>
</gene>
<evidence type="ECO:0000256" key="1">
    <source>
        <dbReference type="SAM" id="MobiDB-lite"/>
    </source>
</evidence>
<accession>A0A2S4RWJ1</accession>
<sequence>MMKMHHETRRRRHSRAPTQTFSLRLNLPLKQTLNHKAKLTITLAYDQNQQKTHQHKKPDSREIFQIKYIPIRD</sequence>
<evidence type="ECO:0000313" key="2">
    <source>
        <dbReference type="EMBL" id="POU64722.1"/>
    </source>
</evidence>